<accession>A0A9D5HC13</accession>
<organism evidence="2 3">
    <name type="scientific">Dioscorea zingiberensis</name>
    <dbReference type="NCBI Taxonomy" id="325984"/>
    <lineage>
        <taxon>Eukaryota</taxon>
        <taxon>Viridiplantae</taxon>
        <taxon>Streptophyta</taxon>
        <taxon>Embryophyta</taxon>
        <taxon>Tracheophyta</taxon>
        <taxon>Spermatophyta</taxon>
        <taxon>Magnoliopsida</taxon>
        <taxon>Liliopsida</taxon>
        <taxon>Dioscoreales</taxon>
        <taxon>Dioscoreaceae</taxon>
        <taxon>Dioscorea</taxon>
    </lineage>
</organism>
<protein>
    <submittedName>
        <fullName evidence="2">Uncharacterized protein</fullName>
    </submittedName>
</protein>
<dbReference type="EMBL" id="JAGGNH010000005">
    <property type="protein sequence ID" value="KAJ0970772.1"/>
    <property type="molecule type" value="Genomic_DNA"/>
</dbReference>
<sequence>MSFRRSSRLHIPSHRPNLRNPNPRLDPSPNGKHLIILFKNQATTSMIQKYQRSNFSIQRALLPEPPLLPVNREMMRFSSDALRPEKQKTEDGHPNEIINCHTIHCASMVFEALGGYQTLGSGGRCYPQRMWFSNSWIKWKMLSPRMY</sequence>
<reference evidence="2" key="1">
    <citation type="submission" date="2021-03" db="EMBL/GenBank/DDBJ databases">
        <authorList>
            <person name="Li Z."/>
            <person name="Yang C."/>
        </authorList>
    </citation>
    <scope>NUCLEOTIDE SEQUENCE</scope>
    <source>
        <strain evidence="2">Dzin_1.0</strain>
        <tissue evidence="2">Leaf</tissue>
    </source>
</reference>
<evidence type="ECO:0000313" key="3">
    <source>
        <dbReference type="Proteomes" id="UP001085076"/>
    </source>
</evidence>
<dbReference type="AlphaFoldDB" id="A0A9D5HC13"/>
<feature type="region of interest" description="Disordered" evidence="1">
    <location>
        <begin position="1"/>
        <end position="31"/>
    </location>
</feature>
<proteinExistence type="predicted"/>
<feature type="compositionally biased region" description="Low complexity" evidence="1">
    <location>
        <begin position="18"/>
        <end position="30"/>
    </location>
</feature>
<evidence type="ECO:0000313" key="2">
    <source>
        <dbReference type="EMBL" id="KAJ0970772.1"/>
    </source>
</evidence>
<gene>
    <name evidence="2" type="ORF">J5N97_018731</name>
</gene>
<reference evidence="2" key="2">
    <citation type="journal article" date="2022" name="Hortic Res">
        <title>The genome of Dioscorea zingiberensis sheds light on the biosynthesis, origin and evolution of the medicinally important diosgenin saponins.</title>
        <authorList>
            <person name="Li Y."/>
            <person name="Tan C."/>
            <person name="Li Z."/>
            <person name="Guo J."/>
            <person name="Li S."/>
            <person name="Chen X."/>
            <person name="Wang C."/>
            <person name="Dai X."/>
            <person name="Yang H."/>
            <person name="Song W."/>
            <person name="Hou L."/>
            <person name="Xu J."/>
            <person name="Tong Z."/>
            <person name="Xu A."/>
            <person name="Yuan X."/>
            <person name="Wang W."/>
            <person name="Yang Q."/>
            <person name="Chen L."/>
            <person name="Sun Z."/>
            <person name="Wang K."/>
            <person name="Pan B."/>
            <person name="Chen J."/>
            <person name="Bao Y."/>
            <person name="Liu F."/>
            <person name="Qi X."/>
            <person name="Gang D.R."/>
            <person name="Wen J."/>
            <person name="Li J."/>
        </authorList>
    </citation>
    <scope>NUCLEOTIDE SEQUENCE</scope>
    <source>
        <strain evidence="2">Dzin_1.0</strain>
    </source>
</reference>
<comment type="caution">
    <text evidence="2">The sequence shown here is derived from an EMBL/GenBank/DDBJ whole genome shotgun (WGS) entry which is preliminary data.</text>
</comment>
<keyword evidence="3" id="KW-1185">Reference proteome</keyword>
<dbReference type="Proteomes" id="UP001085076">
    <property type="component" value="Miscellaneous, Linkage group lg05"/>
</dbReference>
<name>A0A9D5HC13_9LILI</name>
<feature type="compositionally biased region" description="Basic residues" evidence="1">
    <location>
        <begin position="1"/>
        <end position="17"/>
    </location>
</feature>
<evidence type="ECO:0000256" key="1">
    <source>
        <dbReference type="SAM" id="MobiDB-lite"/>
    </source>
</evidence>